<feature type="compositionally biased region" description="Basic and acidic residues" evidence="1">
    <location>
        <begin position="295"/>
        <end position="306"/>
    </location>
</feature>
<proteinExistence type="predicted"/>
<protein>
    <recommendedName>
        <fullName evidence="5">PGRS family protein</fullName>
    </recommendedName>
</protein>
<evidence type="ECO:0000256" key="2">
    <source>
        <dbReference type="SAM" id="SignalP"/>
    </source>
</evidence>
<dbReference type="AlphaFoldDB" id="A0A4P2QZT1"/>
<name>A0A4P2QZT1_SORCE</name>
<feature type="compositionally biased region" description="Basic and acidic residues" evidence="1">
    <location>
        <begin position="261"/>
        <end position="270"/>
    </location>
</feature>
<organism evidence="3 4">
    <name type="scientific">Sorangium cellulosum</name>
    <name type="common">Polyangium cellulosum</name>
    <dbReference type="NCBI Taxonomy" id="56"/>
    <lineage>
        <taxon>Bacteria</taxon>
        <taxon>Pseudomonadati</taxon>
        <taxon>Myxococcota</taxon>
        <taxon>Polyangia</taxon>
        <taxon>Polyangiales</taxon>
        <taxon>Polyangiaceae</taxon>
        <taxon>Sorangium</taxon>
    </lineage>
</organism>
<evidence type="ECO:0000313" key="4">
    <source>
        <dbReference type="Proteomes" id="UP000295497"/>
    </source>
</evidence>
<evidence type="ECO:0000256" key="1">
    <source>
        <dbReference type="SAM" id="MobiDB-lite"/>
    </source>
</evidence>
<feature type="signal peptide" evidence="2">
    <location>
        <begin position="1"/>
        <end position="23"/>
    </location>
</feature>
<feature type="region of interest" description="Disordered" evidence="1">
    <location>
        <begin position="205"/>
        <end position="350"/>
    </location>
</feature>
<keyword evidence="2" id="KW-0732">Signal</keyword>
<sequence>MQQRVAAWAAVLLALASMGCGTADRCDGGAGCGEAAPTEADCIEALAAHRAVDGCGVFVISSASLESGDGTMASPVTSLARAIELARAGRRRVFACHRVYREILTIPSGIDIHGGFDCDSGWQYDADWARTILQVTWTQAPQTIVPDEGERQGLDDGVTTITDVDFRQIGPFDTVQAGQTAYGLVVESNAAVELIRSDIVVGHGARGLHGNSTRVDQPERARNGAPGNPGNDGCSAGTVPGGAPVTTVCDDGSVSTGGKGGDGHADRGEAGSDGTPLPSPNPDGHGLGGSGANAEEDRCERGKPGQDGEPGADGRSGRGPGRMTRAGWVGESGTDGKAGAPGTAGGGGGAVGGAAACGASPKGGPSGGSGGSGGCGGNAGGGGGYGGASIGIVVFAGARATLREVAIEPGSGGHGGRGGRGQTRGYGGVGGAGGQLRADGSRACAGGSGGYGGDGGHGGGGTGGPSIGIAYVAEDQLTLENVTIELGAPGEGGLTDKLDGDKGDDGFVAETYRFSP</sequence>
<evidence type="ECO:0008006" key="5">
    <source>
        <dbReference type="Google" id="ProtNLM"/>
    </source>
</evidence>
<accession>A0A4P2QZT1</accession>
<dbReference type="RefSeq" id="WP_165374387.1">
    <property type="nucleotide sequence ID" value="NZ_CP012672.1"/>
</dbReference>
<dbReference type="EMBL" id="CP012672">
    <property type="protein sequence ID" value="AUX35826.1"/>
    <property type="molecule type" value="Genomic_DNA"/>
</dbReference>
<dbReference type="Proteomes" id="UP000295497">
    <property type="component" value="Chromosome"/>
</dbReference>
<gene>
    <name evidence="3" type="ORF">SOCE836_080270</name>
</gene>
<feature type="chain" id="PRO_5021022828" description="PGRS family protein" evidence="2">
    <location>
        <begin position="24"/>
        <end position="516"/>
    </location>
</feature>
<reference evidence="3 4" key="1">
    <citation type="submission" date="2015-09" db="EMBL/GenBank/DDBJ databases">
        <title>Sorangium comparison.</title>
        <authorList>
            <person name="Zaburannyi N."/>
            <person name="Bunk B."/>
            <person name="Overmann J."/>
            <person name="Mueller R."/>
        </authorList>
    </citation>
    <scope>NUCLEOTIDE SEQUENCE [LARGE SCALE GENOMIC DNA]</scope>
    <source>
        <strain evidence="3 4">So ce836</strain>
    </source>
</reference>
<evidence type="ECO:0000313" key="3">
    <source>
        <dbReference type="EMBL" id="AUX35826.1"/>
    </source>
</evidence>
<dbReference type="PROSITE" id="PS51257">
    <property type="entry name" value="PROKAR_LIPOPROTEIN"/>
    <property type="match status" value="1"/>
</dbReference>